<feature type="domain" description="NAD(P)-binding" evidence="1">
    <location>
        <begin position="9"/>
        <end position="128"/>
    </location>
</feature>
<dbReference type="OrthoDB" id="9798632at2"/>
<dbReference type="PANTHER" id="PTHR14097:SF7">
    <property type="entry name" value="OXIDOREDUCTASE HTATIP2"/>
    <property type="match status" value="1"/>
</dbReference>
<proteinExistence type="predicted"/>
<dbReference type="Proteomes" id="UP000288943">
    <property type="component" value="Chromosome"/>
</dbReference>
<dbReference type="PANTHER" id="PTHR14097">
    <property type="entry name" value="OXIDOREDUCTASE HTATIP2"/>
    <property type="match status" value="1"/>
</dbReference>
<dbReference type="Pfam" id="PF13460">
    <property type="entry name" value="NAD_binding_10"/>
    <property type="match status" value="1"/>
</dbReference>
<evidence type="ECO:0000313" key="2">
    <source>
        <dbReference type="EMBL" id="MCY9595249.1"/>
    </source>
</evidence>
<dbReference type="GeneID" id="95378300"/>
<dbReference type="EMBL" id="CP026520">
    <property type="protein sequence ID" value="QAV20986.1"/>
    <property type="molecule type" value="Genomic_DNA"/>
</dbReference>
<sequence>MKKTAIIAGASGLVGRELISVLIADPGYEKIIVLVRTRIEGRDSESKFHQIVTDWNPEQLEQALRGELKQADVFCALGTTIKKAGTQEQFREVDYEYPMILGNLAKKYGARQFLVVSAMGAKRDSKFFYSRVKGDLEHGLSKLGLRTLRIFRPSLLLGDREEEFRFGEKAGAIAAKAFSFLMAGGLRKYRPIPAQRVAAGMAQAAKQKPESIRIYESHQI</sequence>
<reference evidence="2 5" key="2">
    <citation type="submission" date="2022-05" db="EMBL/GenBank/DDBJ databases">
        <title>Genome Sequencing of Bee-Associated Microbes.</title>
        <authorList>
            <person name="Dunlap C."/>
        </authorList>
    </citation>
    <scope>NUCLEOTIDE SEQUENCE [LARGE SCALE GENOMIC DNA]</scope>
    <source>
        <strain evidence="2 5">NRRL B-23120</strain>
    </source>
</reference>
<evidence type="ECO:0000313" key="4">
    <source>
        <dbReference type="Proteomes" id="UP000288943"/>
    </source>
</evidence>
<accession>A0A410X2Z9</accession>
<dbReference type="SUPFAM" id="SSF51735">
    <property type="entry name" value="NAD(P)-binding Rossmann-fold domains"/>
    <property type="match status" value="1"/>
</dbReference>
<dbReference type="InterPro" id="IPR016040">
    <property type="entry name" value="NAD(P)-bd_dom"/>
</dbReference>
<keyword evidence="5" id="KW-1185">Reference proteome</keyword>
<evidence type="ECO:0000313" key="3">
    <source>
        <dbReference type="EMBL" id="QAV20986.1"/>
    </source>
</evidence>
<evidence type="ECO:0000259" key="1">
    <source>
        <dbReference type="Pfam" id="PF13460"/>
    </source>
</evidence>
<name>A0A410X2Z9_9BACL</name>
<dbReference type="InterPro" id="IPR036291">
    <property type="entry name" value="NAD(P)-bd_dom_sf"/>
</dbReference>
<evidence type="ECO:0000313" key="5">
    <source>
        <dbReference type="Proteomes" id="UP001527202"/>
    </source>
</evidence>
<reference evidence="3 4" key="1">
    <citation type="submission" date="2018-01" db="EMBL/GenBank/DDBJ databases">
        <title>The whole genome sequencing and assembly of Paenibacillus chitinolyticus KCCM 41400 strain.</title>
        <authorList>
            <person name="Kim J.-Y."/>
            <person name="Park M.-K."/>
            <person name="Lee Y.-J."/>
            <person name="Yi H."/>
            <person name="Bahn Y.-S."/>
            <person name="Kim J.F."/>
            <person name="Lee D.-W."/>
        </authorList>
    </citation>
    <scope>NUCLEOTIDE SEQUENCE [LARGE SCALE GENOMIC DNA]</scope>
    <source>
        <strain evidence="3 4">KCCM 41400</strain>
    </source>
</reference>
<gene>
    <name evidence="2" type="ORF">M5X16_05615</name>
    <name evidence="3" type="ORF">PC41400_26275</name>
</gene>
<organism evidence="3 4">
    <name type="scientific">Paenibacillus chitinolyticus</name>
    <dbReference type="NCBI Taxonomy" id="79263"/>
    <lineage>
        <taxon>Bacteria</taxon>
        <taxon>Bacillati</taxon>
        <taxon>Bacillota</taxon>
        <taxon>Bacilli</taxon>
        <taxon>Bacillales</taxon>
        <taxon>Paenibacillaceae</taxon>
        <taxon>Paenibacillus</taxon>
    </lineage>
</organism>
<dbReference type="EMBL" id="JAMDMJ010000006">
    <property type="protein sequence ID" value="MCY9595249.1"/>
    <property type="molecule type" value="Genomic_DNA"/>
</dbReference>
<dbReference type="Gene3D" id="3.40.50.720">
    <property type="entry name" value="NAD(P)-binding Rossmann-like Domain"/>
    <property type="match status" value="1"/>
</dbReference>
<dbReference type="RefSeq" id="WP_042234534.1">
    <property type="nucleotide sequence ID" value="NZ_CP026520.1"/>
</dbReference>
<protein>
    <submittedName>
        <fullName evidence="2">NAD(P)H-binding protein</fullName>
    </submittedName>
    <submittedName>
        <fullName evidence="3">Oxidoreductase</fullName>
    </submittedName>
</protein>
<dbReference type="AlphaFoldDB" id="A0A410X2Z9"/>
<dbReference type="KEGG" id="pchi:PC41400_26275"/>
<dbReference type="Proteomes" id="UP001527202">
    <property type="component" value="Unassembled WGS sequence"/>
</dbReference>